<evidence type="ECO:0000256" key="5">
    <source>
        <dbReference type="ARBA" id="ARBA00023235"/>
    </source>
</evidence>
<accession>A0A532UYE1</accession>
<protein>
    <recommendedName>
        <fullName evidence="2 7">Glutamate racemase</fullName>
        <ecNumber evidence="2 7">5.1.1.3</ecNumber>
    </recommendedName>
</protein>
<evidence type="ECO:0000256" key="3">
    <source>
        <dbReference type="ARBA" id="ARBA00022960"/>
    </source>
</evidence>
<dbReference type="HAMAP" id="MF_00258">
    <property type="entry name" value="Glu_racemase"/>
    <property type="match status" value="1"/>
</dbReference>
<comment type="function">
    <text evidence="7">Provides the (R)-glutamate required for cell wall biosynthesis.</text>
</comment>
<feature type="binding site" evidence="7">
    <location>
        <begin position="191"/>
        <end position="192"/>
    </location>
    <ligand>
        <name>substrate</name>
    </ligand>
</feature>
<evidence type="ECO:0000256" key="1">
    <source>
        <dbReference type="ARBA" id="ARBA00001602"/>
    </source>
</evidence>
<feature type="binding site" evidence="7">
    <location>
        <begin position="80"/>
        <end position="81"/>
    </location>
    <ligand>
        <name>substrate</name>
    </ligand>
</feature>
<dbReference type="UniPathway" id="UPA00219"/>
<dbReference type="SUPFAM" id="SSF53681">
    <property type="entry name" value="Aspartate/glutamate racemase"/>
    <property type="match status" value="2"/>
</dbReference>
<gene>
    <name evidence="7" type="primary">murI</name>
    <name evidence="8" type="ORF">CEE37_10850</name>
</gene>
<dbReference type="EC" id="5.1.1.3" evidence="2 7"/>
<dbReference type="InterPro" id="IPR033134">
    <property type="entry name" value="Asp/Glu_racemase_AS_2"/>
</dbReference>
<feature type="binding site" evidence="7">
    <location>
        <begin position="16"/>
        <end position="17"/>
    </location>
    <ligand>
        <name>substrate</name>
    </ligand>
</feature>
<comment type="catalytic activity">
    <reaction evidence="1 7">
        <text>L-glutamate = D-glutamate</text>
        <dbReference type="Rhea" id="RHEA:12813"/>
        <dbReference type="ChEBI" id="CHEBI:29985"/>
        <dbReference type="ChEBI" id="CHEBI:29986"/>
        <dbReference type="EC" id="5.1.1.3"/>
    </reaction>
</comment>
<dbReference type="NCBIfam" id="TIGR00067">
    <property type="entry name" value="glut_race"/>
    <property type="match status" value="1"/>
</dbReference>
<dbReference type="GO" id="GO:0008881">
    <property type="term" value="F:glutamate racemase activity"/>
    <property type="evidence" value="ECO:0007669"/>
    <property type="project" value="UniProtKB-UniRule"/>
</dbReference>
<keyword evidence="4 7" id="KW-0573">Peptidoglycan synthesis</keyword>
<dbReference type="Pfam" id="PF01177">
    <property type="entry name" value="Asp_Glu_race"/>
    <property type="match status" value="1"/>
</dbReference>
<dbReference type="InterPro" id="IPR004391">
    <property type="entry name" value="Glu_race"/>
</dbReference>
<name>A0A532UYE1_UNCL8</name>
<comment type="caution">
    <text evidence="8">The sequence shown here is derived from an EMBL/GenBank/DDBJ whole genome shotgun (WGS) entry which is preliminary data.</text>
</comment>
<sequence>MNTSSEHKPQPIGIFDSGVGGLTVARQIIKLLPEESIVYFGDTARVPYGTKSDRIVREFTWEDCLFLLWHGVKLIVAACNTASAIALDELDRYLQIPVVGVIKPGARAAAESTQRGIVGVIGTQATVDSKSYQKEIHRIDPDIQVHVTSCPLFVPLAEEGWTEGEIPKLIAEKYLQPLLLENIDTLILGCTHYPLLKPLLQDILGDEVTMVDSALETAKDVAALMTAQDMLSSDPDPQRNFYVSDLPRRFEDLGQRFLGEQIGTVSIAEPWKGSPPSQFDETK</sequence>
<dbReference type="FunFam" id="3.40.50.1860:FF:000001">
    <property type="entry name" value="Glutamate racemase"/>
    <property type="match status" value="1"/>
</dbReference>
<proteinExistence type="inferred from homology"/>
<evidence type="ECO:0000256" key="2">
    <source>
        <dbReference type="ARBA" id="ARBA00013090"/>
    </source>
</evidence>
<reference evidence="8 9" key="1">
    <citation type="submission" date="2017-06" db="EMBL/GenBank/DDBJ databases">
        <title>Novel microbial phyla capable of carbon fixation and sulfur reduction in deep-sea sediments.</title>
        <authorList>
            <person name="Huang J."/>
            <person name="Baker B."/>
            <person name="Wang Y."/>
        </authorList>
    </citation>
    <scope>NUCLEOTIDE SEQUENCE [LARGE SCALE GENOMIC DNA]</scope>
    <source>
        <strain evidence="8">B3_LCP</strain>
    </source>
</reference>
<evidence type="ECO:0000256" key="4">
    <source>
        <dbReference type="ARBA" id="ARBA00022984"/>
    </source>
</evidence>
<dbReference type="GO" id="GO:0071555">
    <property type="term" value="P:cell wall organization"/>
    <property type="evidence" value="ECO:0007669"/>
    <property type="project" value="UniProtKB-KW"/>
</dbReference>
<feature type="active site" description="Proton donor/acceptor" evidence="7">
    <location>
        <position position="190"/>
    </location>
</feature>
<comment type="pathway">
    <text evidence="7">Cell wall biogenesis; peptidoglycan biosynthesis.</text>
</comment>
<evidence type="ECO:0000256" key="7">
    <source>
        <dbReference type="HAMAP-Rule" id="MF_00258"/>
    </source>
</evidence>
<dbReference type="InterPro" id="IPR001920">
    <property type="entry name" value="Asp/Glu_race"/>
</dbReference>
<dbReference type="PANTHER" id="PTHR21198">
    <property type="entry name" value="GLUTAMATE RACEMASE"/>
    <property type="match status" value="1"/>
</dbReference>
<dbReference type="GO" id="GO:0008360">
    <property type="term" value="P:regulation of cell shape"/>
    <property type="evidence" value="ECO:0007669"/>
    <property type="project" value="UniProtKB-KW"/>
</dbReference>
<dbReference type="PROSITE" id="PS00924">
    <property type="entry name" value="ASP_GLU_RACEMASE_2"/>
    <property type="match status" value="1"/>
</dbReference>
<feature type="active site" description="Proton donor/acceptor" evidence="7">
    <location>
        <position position="79"/>
    </location>
</feature>
<keyword evidence="3 7" id="KW-0133">Cell shape</keyword>
<dbReference type="Gene3D" id="3.40.50.1860">
    <property type="match status" value="2"/>
</dbReference>
<dbReference type="Proteomes" id="UP000319619">
    <property type="component" value="Unassembled WGS sequence"/>
</dbReference>
<evidence type="ECO:0000313" key="9">
    <source>
        <dbReference type="Proteomes" id="UP000319619"/>
    </source>
</evidence>
<dbReference type="PANTHER" id="PTHR21198:SF2">
    <property type="entry name" value="GLUTAMATE RACEMASE"/>
    <property type="match status" value="1"/>
</dbReference>
<dbReference type="EMBL" id="NJBN01000007">
    <property type="protein sequence ID" value="TKJ39767.1"/>
    <property type="molecule type" value="Genomic_DNA"/>
</dbReference>
<dbReference type="AlphaFoldDB" id="A0A532UYE1"/>
<evidence type="ECO:0000313" key="8">
    <source>
        <dbReference type="EMBL" id="TKJ39767.1"/>
    </source>
</evidence>
<comment type="similarity">
    <text evidence="7">Belongs to the aspartate/glutamate racemases family.</text>
</comment>
<dbReference type="GO" id="GO:0009252">
    <property type="term" value="P:peptidoglycan biosynthetic process"/>
    <property type="evidence" value="ECO:0007669"/>
    <property type="project" value="UniProtKB-UniRule"/>
</dbReference>
<keyword evidence="5 7" id="KW-0413">Isomerase</keyword>
<feature type="binding site" evidence="7">
    <location>
        <begin position="48"/>
        <end position="49"/>
    </location>
    <ligand>
        <name>substrate</name>
    </ligand>
</feature>
<dbReference type="InterPro" id="IPR015942">
    <property type="entry name" value="Asp/Glu/hydantoin_racemase"/>
</dbReference>
<evidence type="ECO:0000256" key="6">
    <source>
        <dbReference type="ARBA" id="ARBA00023316"/>
    </source>
</evidence>
<organism evidence="8 9">
    <name type="scientific">candidate division LCP-89 bacterium B3_LCP</name>
    <dbReference type="NCBI Taxonomy" id="2012998"/>
    <lineage>
        <taxon>Bacteria</taxon>
        <taxon>Pseudomonadati</taxon>
        <taxon>Bacteria division LCP-89</taxon>
    </lineage>
</organism>
<keyword evidence="6 7" id="KW-0961">Cell wall biogenesis/degradation</keyword>